<comment type="caution">
    <text evidence="1">The sequence shown here is derived from an EMBL/GenBank/DDBJ whole genome shotgun (WGS) entry which is preliminary data.</text>
</comment>
<name>A0ACC2XQA4_9TREE</name>
<protein>
    <submittedName>
        <fullName evidence="1">Uncharacterized protein</fullName>
    </submittedName>
</protein>
<proteinExistence type="predicted"/>
<dbReference type="EMBL" id="JASBWU010000001">
    <property type="protein sequence ID" value="KAJ9125201.1"/>
    <property type="molecule type" value="Genomic_DNA"/>
</dbReference>
<accession>A0ACC2XQA4</accession>
<dbReference type="Proteomes" id="UP001243375">
    <property type="component" value="Unassembled WGS sequence"/>
</dbReference>
<evidence type="ECO:0000313" key="1">
    <source>
        <dbReference type="EMBL" id="KAJ9125201.1"/>
    </source>
</evidence>
<organism evidence="1 2">
    <name type="scientific">Naganishia vaughanmartiniae</name>
    <dbReference type="NCBI Taxonomy" id="1424756"/>
    <lineage>
        <taxon>Eukaryota</taxon>
        <taxon>Fungi</taxon>
        <taxon>Dikarya</taxon>
        <taxon>Basidiomycota</taxon>
        <taxon>Agaricomycotina</taxon>
        <taxon>Tremellomycetes</taxon>
        <taxon>Filobasidiales</taxon>
        <taxon>Filobasidiaceae</taxon>
        <taxon>Naganishia</taxon>
    </lineage>
</organism>
<evidence type="ECO:0000313" key="2">
    <source>
        <dbReference type="Proteomes" id="UP001243375"/>
    </source>
</evidence>
<sequence length="1399" mass="151308">MSAKSFASTLIETPALHQNMMSFPQMLEVNIEDEEGEARPSGIDGYAPPDGGRFENKQRGGKSYAASSSATGNSVSEIQRRYENTTQEIGVRGNQQSLETMRGPSLKKSLHAPTLAAKADAFEISRTSANPPEQQISNDITSLGSNAKQELKEGLQGLGLGLPYLNHSSDTGESWQADMKRLEMSISDAVSIGTSDMLSKGVSTGSRTQLWQVSDLQTQLTPSSSSFSDLTEKPNRKNVLTETSTNEQRLGTKSPKLLSRVSSSRARENGSLAMLSRTGSPFRETSQTPISPSQSILNLSQKGLASERRKLWEASSIGGGLGHTPLRLHKRLESNAKSSNTILGESSGKERHFDGVIDDSSKDSSASHNVTAMPPFHNYAVNADSRQPAYVGDQTSRQHNGVEAPSLKLFKAGALRADLPPEPLVSSRSFGHMSSRQPVPLLMASVSEGFQKSPTCISSSKHSLTTLPVSAEPTAAGGTTESVHQMERTLYDGALSFAPATKTLDSNERGEVKDITNVSQESLYRDPMQARSDNATNRSSVTLDSTSNRQPRIFKWTASSASADLGPNSEPTAVNSSFHPASKLEAESNRHGREHGSSDTNNSYRCSQSKDLPAIRKAASQDDQPDTSYFNYRTGVDLSAASLPDHSAQFSLAKTYTDWATPISTGLYAIPMSPDMNGGGSAPSAGHRLYSKSPLTKSPGKRFVGKLVDVAKKAVPAGVKHGAGNLNRFMHNDRVSFGGSNFKDHHTSKFSPAISQAPSIVERREAQDMQPHWGNELHGMAMSSVEMINASEADQDLRYAATPKERELPPIPQGQVMHIDVSTADAGSVHEARLWTQQELSSQPEEGCEADDTVFTNAEGPAERASHVEQQRADLSPILEFGEGPQELLQPNRATIGQGNSAENERAEFLKDVHSVQDERGLSVFRTRQAMMRQPGRLTTPAPLSGVEPTCVDVLSSSKVTPPVTMAFLQSPMDMANQGPPREMEPLRLPRRIQQTTPTLENGFGQEGRDTSPTKTERLRTVADWAQGAAIAPPPPANDPRNASQEAALYRDEDRLDIRIESPAMDFASLPTAHVASRALPSTPAHIPWKSHSRMVSDDAEHIFENRLPEADVPVTQAGFCRPSPADGVRDSEVKVLSPNDLALMESRDPRPLLVLTKAVSPTPFPNEEVDAHVAMPLDVVSQLNEIRAGIQALQQATDATQVDGTFKEALMLNKDQTGEILAKTDIVLNTMTSIQEKFEGFPEAAYLAVEEQAATREGHNGMLRTEQNLETSSETANDALSEQLNDWAHGMQQQISNDVLGLQQNVGGVLQVTGALHEQSAFLQRELGIRSPGAGDPEGGMQSLDLRSRLDYLTGMLSDILATSDTQGVVAGRMDRVIEALGVIQSKPDPLPPISKFS</sequence>
<reference evidence="1" key="1">
    <citation type="submission" date="2023-04" db="EMBL/GenBank/DDBJ databases">
        <title>Draft Genome sequencing of Naganishia species isolated from polar environments using Oxford Nanopore Technology.</title>
        <authorList>
            <person name="Leo P."/>
            <person name="Venkateswaran K."/>
        </authorList>
    </citation>
    <scope>NUCLEOTIDE SEQUENCE</scope>
    <source>
        <strain evidence="1">MNA-CCFEE 5425</strain>
    </source>
</reference>
<keyword evidence="2" id="KW-1185">Reference proteome</keyword>
<gene>
    <name evidence="1" type="ORF">QFC22_000155</name>
</gene>